<gene>
    <name evidence="2" type="ORF">NP493_556g00001</name>
</gene>
<sequence>MTGARYCGHATPDNEIKSETREIILIFKSNFTTTWQSNRKGFKVEVVAVPYPNAVTSAATTAAATVTSPKPATVTSSTAATVTSPTTTTTATRTTTTTTTTTTKATPTTTKANEGASWSELNVWRNSACACGGCNVQMRHRMCGDQKCSLEETESRPCDRLCTKDGIRYVFVGRMYETPCPVCCIQYGFHLSGDKCIED</sequence>
<reference evidence="2" key="1">
    <citation type="journal article" date="2023" name="Mol. Biol. Evol.">
        <title>Third-Generation Sequencing Reveals the Adaptive Role of the Epigenome in Three Deep-Sea Polychaetes.</title>
        <authorList>
            <person name="Perez M."/>
            <person name="Aroh O."/>
            <person name="Sun Y."/>
            <person name="Lan Y."/>
            <person name="Juniper S.K."/>
            <person name="Young C.R."/>
            <person name="Angers B."/>
            <person name="Qian P.Y."/>
        </authorList>
    </citation>
    <scope>NUCLEOTIDE SEQUENCE</scope>
    <source>
        <strain evidence="2">R07B-5</strain>
    </source>
</reference>
<keyword evidence="3" id="KW-1185">Reference proteome</keyword>
<dbReference type="EMBL" id="JAODUO010000556">
    <property type="protein sequence ID" value="KAK2178174.1"/>
    <property type="molecule type" value="Genomic_DNA"/>
</dbReference>
<feature type="region of interest" description="Disordered" evidence="1">
    <location>
        <begin position="84"/>
        <end position="114"/>
    </location>
</feature>
<dbReference type="InterPro" id="IPR000884">
    <property type="entry name" value="TSP1_rpt"/>
</dbReference>
<organism evidence="2 3">
    <name type="scientific">Ridgeia piscesae</name>
    <name type="common">Tubeworm</name>
    <dbReference type="NCBI Taxonomy" id="27915"/>
    <lineage>
        <taxon>Eukaryota</taxon>
        <taxon>Metazoa</taxon>
        <taxon>Spiralia</taxon>
        <taxon>Lophotrochozoa</taxon>
        <taxon>Annelida</taxon>
        <taxon>Polychaeta</taxon>
        <taxon>Sedentaria</taxon>
        <taxon>Canalipalpata</taxon>
        <taxon>Sabellida</taxon>
        <taxon>Siboglinidae</taxon>
        <taxon>Ridgeia</taxon>
    </lineage>
</organism>
<feature type="compositionally biased region" description="Low complexity" evidence="1">
    <location>
        <begin position="84"/>
        <end position="112"/>
    </location>
</feature>
<evidence type="ECO:0000256" key="1">
    <source>
        <dbReference type="SAM" id="MobiDB-lite"/>
    </source>
</evidence>
<dbReference type="AlphaFoldDB" id="A0AAD9KV12"/>
<accession>A0AAD9KV12</accession>
<evidence type="ECO:0000313" key="3">
    <source>
        <dbReference type="Proteomes" id="UP001209878"/>
    </source>
</evidence>
<dbReference type="PROSITE" id="PS50092">
    <property type="entry name" value="TSP1"/>
    <property type="match status" value="1"/>
</dbReference>
<dbReference type="Proteomes" id="UP001209878">
    <property type="component" value="Unassembled WGS sequence"/>
</dbReference>
<proteinExistence type="predicted"/>
<name>A0AAD9KV12_RIDPI</name>
<protein>
    <submittedName>
        <fullName evidence="2">Uncharacterized protein</fullName>
    </submittedName>
</protein>
<evidence type="ECO:0000313" key="2">
    <source>
        <dbReference type="EMBL" id="KAK2178174.1"/>
    </source>
</evidence>
<comment type="caution">
    <text evidence="2">The sequence shown here is derived from an EMBL/GenBank/DDBJ whole genome shotgun (WGS) entry which is preliminary data.</text>
</comment>